<comment type="caution">
    <text evidence="2">The sequence shown here is derived from an EMBL/GenBank/DDBJ whole genome shotgun (WGS) entry which is preliminary data.</text>
</comment>
<feature type="transmembrane region" description="Helical" evidence="1">
    <location>
        <begin position="91"/>
        <end position="112"/>
    </location>
</feature>
<feature type="transmembrane region" description="Helical" evidence="1">
    <location>
        <begin position="119"/>
        <end position="138"/>
    </location>
</feature>
<sequence>MEYAVALLVLGVRLGTLVQMVPGLAQGISVSPRPSLYAVCWAAAAISSLVVSVVVFRRGGPLTRRGFAVDLCVAMTLMLLGPLTVPDAYLVGSWVAPFPAHLLAVVCTGATVLMLRWQWVAAVGAAVASSAVFTAPAWNRDSATTIVANVLTLIVLSSVGRLILGYFRRVAEDGDRARAEATELGRREEERRAQLAIHNGAAVIRMLSDPTIDEETRAFLQKEAQLESARMRSYLQGRGSTDDAVAQGTGGVEVRAVVSATCDRFLDLPLQLNVDLAEGAHVDAPRAAALDQALASLLLNVRDHAEAESVVVHADAPPVGPGEDETWVVTLHDDGVGFEVSQATMGVGLREVVVGEMRRRDIDVSISSTPGLGTTVTLTGPCLTMSGEGAR</sequence>
<dbReference type="Proteomes" id="UP000628079">
    <property type="component" value="Unassembled WGS sequence"/>
</dbReference>
<organism evidence="2 3">
    <name type="scientific">Knoellia flava</name>
    <dbReference type="NCBI Taxonomy" id="913969"/>
    <lineage>
        <taxon>Bacteria</taxon>
        <taxon>Bacillati</taxon>
        <taxon>Actinomycetota</taxon>
        <taxon>Actinomycetes</taxon>
        <taxon>Micrococcales</taxon>
        <taxon>Intrasporangiaceae</taxon>
        <taxon>Knoellia</taxon>
    </lineage>
</organism>
<evidence type="ECO:0008006" key="4">
    <source>
        <dbReference type="Google" id="ProtNLM"/>
    </source>
</evidence>
<proteinExistence type="predicted"/>
<name>A0A8H9FWM5_9MICO</name>
<dbReference type="AlphaFoldDB" id="A0A8H9FWM5"/>
<keyword evidence="1" id="KW-0472">Membrane</keyword>
<dbReference type="EMBL" id="BMEA01000002">
    <property type="protein sequence ID" value="GGB84167.1"/>
    <property type="molecule type" value="Genomic_DNA"/>
</dbReference>
<accession>A0A8H9FWM5</accession>
<keyword evidence="1" id="KW-1133">Transmembrane helix</keyword>
<keyword evidence="1" id="KW-0812">Transmembrane</keyword>
<evidence type="ECO:0000313" key="2">
    <source>
        <dbReference type="EMBL" id="GGB84167.1"/>
    </source>
</evidence>
<dbReference type="SUPFAM" id="SSF55874">
    <property type="entry name" value="ATPase domain of HSP90 chaperone/DNA topoisomerase II/histidine kinase"/>
    <property type="match status" value="1"/>
</dbReference>
<dbReference type="Gene3D" id="3.30.565.10">
    <property type="entry name" value="Histidine kinase-like ATPase, C-terminal domain"/>
    <property type="match status" value="1"/>
</dbReference>
<gene>
    <name evidence="2" type="ORF">GCM10011314_24760</name>
</gene>
<dbReference type="InterPro" id="IPR036890">
    <property type="entry name" value="HATPase_C_sf"/>
</dbReference>
<evidence type="ECO:0000256" key="1">
    <source>
        <dbReference type="SAM" id="Phobius"/>
    </source>
</evidence>
<reference evidence="2" key="2">
    <citation type="submission" date="2020-09" db="EMBL/GenBank/DDBJ databases">
        <authorList>
            <person name="Sun Q."/>
            <person name="Zhou Y."/>
        </authorList>
    </citation>
    <scope>NUCLEOTIDE SEQUENCE</scope>
    <source>
        <strain evidence="2">CGMCC 1.10749</strain>
    </source>
</reference>
<feature type="transmembrane region" description="Helical" evidence="1">
    <location>
        <begin position="35"/>
        <end position="55"/>
    </location>
</feature>
<feature type="transmembrane region" description="Helical" evidence="1">
    <location>
        <begin position="144"/>
        <end position="167"/>
    </location>
</feature>
<reference evidence="2" key="1">
    <citation type="journal article" date="2014" name="Int. J. Syst. Evol. Microbiol.">
        <title>Complete genome sequence of Corynebacterium casei LMG S-19264T (=DSM 44701T), isolated from a smear-ripened cheese.</title>
        <authorList>
            <consortium name="US DOE Joint Genome Institute (JGI-PGF)"/>
            <person name="Walter F."/>
            <person name="Albersmeier A."/>
            <person name="Kalinowski J."/>
            <person name="Ruckert C."/>
        </authorList>
    </citation>
    <scope>NUCLEOTIDE SEQUENCE</scope>
    <source>
        <strain evidence="2">CGMCC 1.10749</strain>
    </source>
</reference>
<feature type="transmembrane region" description="Helical" evidence="1">
    <location>
        <begin position="67"/>
        <end position="85"/>
    </location>
</feature>
<evidence type="ECO:0000313" key="3">
    <source>
        <dbReference type="Proteomes" id="UP000628079"/>
    </source>
</evidence>
<protein>
    <recommendedName>
        <fullName evidence="4">Histidine kinase</fullName>
    </recommendedName>
</protein>